<feature type="domain" description="Histidine kinase" evidence="6">
    <location>
        <begin position="272"/>
        <end position="492"/>
    </location>
</feature>
<dbReference type="Gene3D" id="1.10.287.130">
    <property type="match status" value="1"/>
</dbReference>
<dbReference type="PRINTS" id="PR00344">
    <property type="entry name" value="BCTRLSENSOR"/>
</dbReference>
<feature type="modified residue" description="4-aspartylphosphate" evidence="5">
    <location>
        <position position="561"/>
    </location>
</feature>
<dbReference type="Gene3D" id="3.30.450.20">
    <property type="entry name" value="PAS domain"/>
    <property type="match status" value="2"/>
</dbReference>
<dbReference type="PANTHER" id="PTHR45339">
    <property type="entry name" value="HYBRID SIGNAL TRANSDUCTION HISTIDINE KINASE J"/>
    <property type="match status" value="1"/>
</dbReference>
<dbReference type="CDD" id="cd00082">
    <property type="entry name" value="HisKA"/>
    <property type="match status" value="1"/>
</dbReference>
<keyword evidence="9" id="KW-0808">Transferase</keyword>
<dbReference type="InterPro" id="IPR003661">
    <property type="entry name" value="HisK_dim/P_dom"/>
</dbReference>
<comment type="catalytic activity">
    <reaction evidence="1">
        <text>ATP + protein L-histidine = ADP + protein N-phospho-L-histidine.</text>
        <dbReference type="EC" id="2.7.13.3"/>
    </reaction>
</comment>
<dbReference type="PROSITE" id="PS50109">
    <property type="entry name" value="HIS_KIN"/>
    <property type="match status" value="1"/>
</dbReference>
<organism evidence="9 10">
    <name type="scientific">Caulobacter radicis</name>
    <dbReference type="NCBI Taxonomy" id="2172650"/>
    <lineage>
        <taxon>Bacteria</taxon>
        <taxon>Pseudomonadati</taxon>
        <taxon>Pseudomonadota</taxon>
        <taxon>Alphaproteobacteria</taxon>
        <taxon>Caulobacterales</taxon>
        <taxon>Caulobacteraceae</taxon>
        <taxon>Caulobacter</taxon>
    </lineage>
</organism>
<accession>A0A2T9JYB4</accession>
<dbReference type="InterPro" id="IPR005467">
    <property type="entry name" value="His_kinase_dom"/>
</dbReference>
<dbReference type="InterPro" id="IPR036890">
    <property type="entry name" value="HATPase_C_sf"/>
</dbReference>
<evidence type="ECO:0000256" key="5">
    <source>
        <dbReference type="PROSITE-ProRule" id="PRU00169"/>
    </source>
</evidence>
<dbReference type="EMBL" id="QDKP01000008">
    <property type="protein sequence ID" value="PVM88699.1"/>
    <property type="molecule type" value="Genomic_DNA"/>
</dbReference>
<dbReference type="GO" id="GO:0000155">
    <property type="term" value="F:phosphorelay sensor kinase activity"/>
    <property type="evidence" value="ECO:0007669"/>
    <property type="project" value="InterPro"/>
</dbReference>
<evidence type="ECO:0000313" key="9">
    <source>
        <dbReference type="EMBL" id="PVM88699.1"/>
    </source>
</evidence>
<dbReference type="AlphaFoldDB" id="A0A2T9JYB4"/>
<sequence>MGKRPEGETASNIDRAAADWFFQNSLDMFVVLQDRAIVRVNPAWSAIAGWSPDETLGRSIRDFLHLHDTEVLEQAGRVLRAEGQVQSEHRLARKGGGWLWVRSRSKILPDGALLIVFQDFSEERLRRLQRHQAERANEMLRNAAGVYVWRFETRKGIYYFEQDITTLAAPLGDARQMTVAEMLSAIHPDDRQTMTRAFLHTQETGEHAQLVYRHADPSSEGWNWMRTDWRGVRAGAGELFDVIGISQDVTELLVARDAAVAATAAKSQFLANMSHEIRTPMNGVLGVLHLLKHETLSADGRRLLAEALGCGAMLSELLNDIIDFSKVEAGKLELSSEALDPSALLRSVADLLEPQAEAKGLAIRVEAPPAGEAWTAADPVRLRQALFNLIGNAVKFTLAGQVTARLSVAPVEEGLRLRFEIEDTGVGIPLDAQASLFERFSQADGSTTRRFGGAGLGLSITRRLAQLMGGDIGFSSTPDQGSTFWLELLAPVAQAPAAADDDEDDALMLDGLEVLLVEDNAVNRLIATRMLEALGARVATAEDGQAGIVAAARGYDLIFMDIQMPIMDGVEATRAIRALPGPAGAAPIVAMTANALAHQTAAYAEAGMNGSVAKPLSPAALVRAVVAALPDRVH</sequence>
<keyword evidence="10" id="KW-1185">Reference proteome</keyword>
<dbReference type="Pfam" id="PF00512">
    <property type="entry name" value="HisKA"/>
    <property type="match status" value="1"/>
</dbReference>
<proteinExistence type="predicted"/>
<dbReference type="CDD" id="cd17546">
    <property type="entry name" value="REC_hyHK_CKI1_RcsC-like"/>
    <property type="match status" value="1"/>
</dbReference>
<dbReference type="SUPFAM" id="SSF55785">
    <property type="entry name" value="PYP-like sensor domain (PAS domain)"/>
    <property type="match status" value="2"/>
</dbReference>
<dbReference type="PROSITE" id="PS50110">
    <property type="entry name" value="RESPONSE_REGULATORY"/>
    <property type="match status" value="1"/>
</dbReference>
<dbReference type="CDD" id="cd00130">
    <property type="entry name" value="PAS"/>
    <property type="match status" value="1"/>
</dbReference>
<dbReference type="SUPFAM" id="SSF47384">
    <property type="entry name" value="Homodimeric domain of signal transducing histidine kinase"/>
    <property type="match status" value="1"/>
</dbReference>
<dbReference type="Proteomes" id="UP000244913">
    <property type="component" value="Unassembled WGS sequence"/>
</dbReference>
<keyword evidence="4" id="KW-0902">Two-component regulatory system</keyword>
<dbReference type="InterPro" id="IPR011006">
    <property type="entry name" value="CheY-like_superfamily"/>
</dbReference>
<feature type="domain" description="PAS" evidence="8">
    <location>
        <begin position="28"/>
        <end position="88"/>
    </location>
</feature>
<dbReference type="EC" id="2.7.13.3" evidence="2"/>
<feature type="domain" description="Response regulatory" evidence="7">
    <location>
        <begin position="513"/>
        <end position="629"/>
    </location>
</feature>
<dbReference type="SUPFAM" id="SSF52172">
    <property type="entry name" value="CheY-like"/>
    <property type="match status" value="1"/>
</dbReference>
<evidence type="ECO:0000313" key="10">
    <source>
        <dbReference type="Proteomes" id="UP000244913"/>
    </source>
</evidence>
<dbReference type="Pfam" id="PF02518">
    <property type="entry name" value="HATPase_c"/>
    <property type="match status" value="1"/>
</dbReference>
<dbReference type="InterPro" id="IPR035965">
    <property type="entry name" value="PAS-like_dom_sf"/>
</dbReference>
<dbReference type="InterPro" id="IPR036097">
    <property type="entry name" value="HisK_dim/P_sf"/>
</dbReference>
<evidence type="ECO:0000259" key="7">
    <source>
        <dbReference type="PROSITE" id="PS50110"/>
    </source>
</evidence>
<dbReference type="InterPro" id="IPR004358">
    <property type="entry name" value="Sig_transdc_His_kin-like_C"/>
</dbReference>
<dbReference type="PANTHER" id="PTHR45339:SF1">
    <property type="entry name" value="HYBRID SIGNAL TRANSDUCTION HISTIDINE KINASE J"/>
    <property type="match status" value="1"/>
</dbReference>
<dbReference type="NCBIfam" id="TIGR00229">
    <property type="entry name" value="sensory_box"/>
    <property type="match status" value="1"/>
</dbReference>
<reference evidence="9 10" key="1">
    <citation type="submission" date="2018-04" db="EMBL/GenBank/DDBJ databases">
        <title>The genome sequence of Caulobacter sp. 736.</title>
        <authorList>
            <person name="Gao J."/>
            <person name="Sun J."/>
        </authorList>
    </citation>
    <scope>NUCLEOTIDE SEQUENCE [LARGE SCALE GENOMIC DNA]</scope>
    <source>
        <strain evidence="9 10">736</strain>
    </source>
</reference>
<dbReference type="Pfam" id="PF00072">
    <property type="entry name" value="Response_reg"/>
    <property type="match status" value="1"/>
</dbReference>
<protein>
    <recommendedName>
        <fullName evidence="2">histidine kinase</fullName>
        <ecNumber evidence="2">2.7.13.3</ecNumber>
    </recommendedName>
</protein>
<keyword evidence="3 5" id="KW-0597">Phosphoprotein</keyword>
<dbReference type="RefSeq" id="WP_116564013.1">
    <property type="nucleotide sequence ID" value="NZ_QDKP01000008.1"/>
</dbReference>
<dbReference type="Gene3D" id="3.40.50.2300">
    <property type="match status" value="1"/>
</dbReference>
<keyword evidence="9" id="KW-0418">Kinase</keyword>
<evidence type="ECO:0000259" key="8">
    <source>
        <dbReference type="PROSITE" id="PS50112"/>
    </source>
</evidence>
<name>A0A2T9JYB4_9CAUL</name>
<dbReference type="CDD" id="cd16922">
    <property type="entry name" value="HATPase_EvgS-ArcB-TorS-like"/>
    <property type="match status" value="1"/>
</dbReference>
<dbReference type="Gene3D" id="3.30.565.10">
    <property type="entry name" value="Histidine kinase-like ATPase, C-terminal domain"/>
    <property type="match status" value="1"/>
</dbReference>
<evidence type="ECO:0000256" key="2">
    <source>
        <dbReference type="ARBA" id="ARBA00012438"/>
    </source>
</evidence>
<evidence type="ECO:0000256" key="3">
    <source>
        <dbReference type="ARBA" id="ARBA00022553"/>
    </source>
</evidence>
<dbReference type="SMART" id="SM00448">
    <property type="entry name" value="REC"/>
    <property type="match status" value="1"/>
</dbReference>
<gene>
    <name evidence="9" type="ORF">DDF65_01335</name>
</gene>
<dbReference type="PROSITE" id="PS50112">
    <property type="entry name" value="PAS"/>
    <property type="match status" value="1"/>
</dbReference>
<evidence type="ECO:0000256" key="1">
    <source>
        <dbReference type="ARBA" id="ARBA00000085"/>
    </source>
</evidence>
<dbReference type="InterPro" id="IPR001789">
    <property type="entry name" value="Sig_transdc_resp-reg_receiver"/>
</dbReference>
<dbReference type="SMART" id="SM00387">
    <property type="entry name" value="HATPase_c"/>
    <property type="match status" value="1"/>
</dbReference>
<dbReference type="InterPro" id="IPR003594">
    <property type="entry name" value="HATPase_dom"/>
</dbReference>
<dbReference type="InterPro" id="IPR000014">
    <property type="entry name" value="PAS"/>
</dbReference>
<dbReference type="Pfam" id="PF08447">
    <property type="entry name" value="PAS_3"/>
    <property type="match status" value="1"/>
</dbReference>
<comment type="caution">
    <text evidence="9">The sequence shown here is derived from an EMBL/GenBank/DDBJ whole genome shotgun (WGS) entry which is preliminary data.</text>
</comment>
<dbReference type="FunFam" id="3.30.565.10:FF:000010">
    <property type="entry name" value="Sensor histidine kinase RcsC"/>
    <property type="match status" value="1"/>
</dbReference>
<dbReference type="InterPro" id="IPR013655">
    <property type="entry name" value="PAS_fold_3"/>
</dbReference>
<dbReference type="SMART" id="SM00388">
    <property type="entry name" value="HisKA"/>
    <property type="match status" value="1"/>
</dbReference>
<evidence type="ECO:0000259" key="6">
    <source>
        <dbReference type="PROSITE" id="PS50109"/>
    </source>
</evidence>
<evidence type="ECO:0000256" key="4">
    <source>
        <dbReference type="ARBA" id="ARBA00023012"/>
    </source>
</evidence>
<dbReference type="SUPFAM" id="SSF55874">
    <property type="entry name" value="ATPase domain of HSP90 chaperone/DNA topoisomerase II/histidine kinase"/>
    <property type="match status" value="1"/>
</dbReference>